<reference evidence="4 5" key="1">
    <citation type="submission" date="2022-06" db="EMBL/GenBank/DDBJ databases">
        <title>Genomic Encyclopedia of Archaeal and Bacterial Type Strains, Phase II (KMG-II): from individual species to whole genera.</title>
        <authorList>
            <person name="Goeker M."/>
        </authorList>
    </citation>
    <scope>NUCLEOTIDE SEQUENCE [LARGE SCALE GENOMIC DNA]</scope>
    <source>
        <strain evidence="4 5">DSM 44255</strain>
    </source>
</reference>
<comment type="caution">
    <text evidence="4">The sequence shown here is derived from an EMBL/GenBank/DDBJ whole genome shotgun (WGS) entry which is preliminary data.</text>
</comment>
<evidence type="ECO:0000313" key="5">
    <source>
        <dbReference type="Proteomes" id="UP001205185"/>
    </source>
</evidence>
<evidence type="ECO:0000256" key="2">
    <source>
        <dbReference type="ARBA" id="ARBA00023235"/>
    </source>
</evidence>
<evidence type="ECO:0000256" key="3">
    <source>
        <dbReference type="ARBA" id="ARBA00023285"/>
    </source>
</evidence>
<name>A0ABT1IET5_9PSEU</name>
<protein>
    <submittedName>
        <fullName evidence="4">Glutamate mutase subunit E</fullName>
    </submittedName>
</protein>
<keyword evidence="1" id="KW-0846">Cobalamin</keyword>
<sequence length="462" mass="49298">MSAPSVVDFPMAVSPAAAAALPPWPEVVRWLRAPERRHAADVLRATRRPFVQPRCGVGDHDRMLELLGALEQAGPGLLSVTIDSHTRLGRFDTAARVLRERPADLNGYPLPAHGWERGRDLVAAVGVPLEVRHGSPEARDLFAYTLASGITSFEGGGIGYNLPYCKDVPLRDSLESWREIDTACGELAAEGVLVDREFFGTLTGVLMPPSTSLACALLEARLAADAGVRCLSIAYPQSGEVYQDTAALRAITALAARYLPAHVEVHVVLHEFMGVFPRCPGCAEALILFGALTARLGGAAKVINKTTQEASGIPTAAANARGIRSAQLGLSPLLDFIALDEGLIAEECGWIQREVAELLDPVLEGGDPLSRIVSAFARGTLDVPFSASVHARGSVVPGRDARGAVRYRDFGGLPFSPAVRAHNDSHLRRGRPDLLAVLSADINHFAAGRSCERCAADPTWRA</sequence>
<dbReference type="InterPro" id="IPR006396">
    <property type="entry name" value="Glu_mut_E"/>
</dbReference>
<dbReference type="Gene3D" id="3.20.20.240">
    <property type="entry name" value="Methylmalonyl-CoA mutase"/>
    <property type="match status" value="1"/>
</dbReference>
<dbReference type="Proteomes" id="UP001205185">
    <property type="component" value="Unassembled WGS sequence"/>
</dbReference>
<evidence type="ECO:0000313" key="4">
    <source>
        <dbReference type="EMBL" id="MCP2271153.1"/>
    </source>
</evidence>
<proteinExistence type="predicted"/>
<gene>
    <name evidence="4" type="ORF">LV75_003665</name>
</gene>
<dbReference type="Pfam" id="PF06368">
    <property type="entry name" value="Met_asp_mut_E"/>
    <property type="match status" value="1"/>
</dbReference>
<dbReference type="PIRSF" id="PIRSF001495">
    <property type="entry name" value="Met_asp_mut_epsi"/>
    <property type="match status" value="1"/>
</dbReference>
<dbReference type="SUPFAM" id="SSF51703">
    <property type="entry name" value="Cobalamin (vitamin B12)-dependent enzymes"/>
    <property type="match status" value="1"/>
</dbReference>
<dbReference type="Gene3D" id="3.90.970.10">
    <property type="match status" value="1"/>
</dbReference>
<keyword evidence="5" id="KW-1185">Reference proteome</keyword>
<evidence type="ECO:0000256" key="1">
    <source>
        <dbReference type="ARBA" id="ARBA00022628"/>
    </source>
</evidence>
<keyword evidence="3" id="KW-0170">Cobalt</keyword>
<accession>A0ABT1IET5</accession>
<dbReference type="RefSeq" id="WP_253888101.1">
    <property type="nucleotide sequence ID" value="NZ_BAAAVB010000014.1"/>
</dbReference>
<organism evidence="4 5">
    <name type="scientific">Actinokineospora diospyrosa</name>
    <dbReference type="NCBI Taxonomy" id="103728"/>
    <lineage>
        <taxon>Bacteria</taxon>
        <taxon>Bacillati</taxon>
        <taxon>Actinomycetota</taxon>
        <taxon>Actinomycetes</taxon>
        <taxon>Pseudonocardiales</taxon>
        <taxon>Pseudonocardiaceae</taxon>
        <taxon>Actinokineospora</taxon>
    </lineage>
</organism>
<dbReference type="EMBL" id="JAMTCO010000008">
    <property type="protein sequence ID" value="MCP2271153.1"/>
    <property type="molecule type" value="Genomic_DNA"/>
</dbReference>
<dbReference type="InterPro" id="IPR014714">
    <property type="entry name" value="Glu_mut_E_C_dom_sf"/>
</dbReference>
<dbReference type="InterPro" id="IPR016176">
    <property type="entry name" value="Cbl-dep_enz_cat"/>
</dbReference>
<keyword evidence="2" id="KW-0413">Isomerase</keyword>